<keyword evidence="1" id="KW-0472">Membrane</keyword>
<evidence type="ECO:0000313" key="3">
    <source>
        <dbReference type="Proteomes" id="UP000444721"/>
    </source>
</evidence>
<dbReference type="OrthoDB" id="10260218at2759"/>
<dbReference type="VEuPathDB" id="AmoebaDB:FDP41_009678"/>
<reference evidence="2 3" key="1">
    <citation type="journal article" date="2019" name="Sci. Rep.">
        <title>Nanopore sequencing improves the draft genome of the human pathogenic amoeba Naegleria fowleri.</title>
        <authorList>
            <person name="Liechti N."/>
            <person name="Schurch N."/>
            <person name="Bruggmann R."/>
            <person name="Wittwer M."/>
        </authorList>
    </citation>
    <scope>NUCLEOTIDE SEQUENCE [LARGE SCALE GENOMIC DNA]</scope>
    <source>
        <strain evidence="2 3">ATCC 30894</strain>
    </source>
</reference>
<sequence length="384" mass="44982">MVLKAKFLSKEAQWMFRNGHERNFMMVSSCLLTQIKTTTTRGMEQFGKMKSIMMNNHQFRPLMTSLVSREVSKPTITEQQIQSAFEKKRLKHEQKQQEYETKMKNRSKERTREFVKWVGLFSILFFSITLYHINWLWAPEIEGALKDSLIYYFGDDEFITQMFLSVYDENKKMIHRTHLENIISTLRTTINVASTGTYIEEFGNLETTKCLLELLSTTHLTDRITNIYQQKANEEVENNLSKLAATTLTSFVKHFNQHPQMVDNLSYLILNHQEEKLGMFVTNGQAVVKRPFDILEVFLSNCEYSTSQLEGISTLQEMDRIEKDKPYIELLDAIFSNPTFLKYMEGSSSFTNQLHNKLTEWSNSSNASLPKQYIAHKISRHLHK</sequence>
<dbReference type="GeneID" id="68116893"/>
<dbReference type="VEuPathDB" id="AmoebaDB:NF0099700"/>
<dbReference type="EMBL" id="VFQX01000072">
    <property type="protein sequence ID" value="KAF0971982.1"/>
    <property type="molecule type" value="Genomic_DNA"/>
</dbReference>
<organism evidence="2 3">
    <name type="scientific">Naegleria fowleri</name>
    <name type="common">Brain eating amoeba</name>
    <dbReference type="NCBI Taxonomy" id="5763"/>
    <lineage>
        <taxon>Eukaryota</taxon>
        <taxon>Discoba</taxon>
        <taxon>Heterolobosea</taxon>
        <taxon>Tetramitia</taxon>
        <taxon>Eutetramitia</taxon>
        <taxon>Vahlkampfiidae</taxon>
        <taxon>Naegleria</taxon>
    </lineage>
</organism>
<gene>
    <name evidence="2" type="ORF">FDP41_009678</name>
</gene>
<evidence type="ECO:0000313" key="2">
    <source>
        <dbReference type="EMBL" id="KAF0971982.1"/>
    </source>
</evidence>
<keyword evidence="3" id="KW-1185">Reference proteome</keyword>
<dbReference type="VEuPathDB" id="AmoebaDB:NfTy_087310"/>
<dbReference type="AlphaFoldDB" id="A0A6A5BA49"/>
<comment type="caution">
    <text evidence="2">The sequence shown here is derived from an EMBL/GenBank/DDBJ whole genome shotgun (WGS) entry which is preliminary data.</text>
</comment>
<keyword evidence="1" id="KW-0812">Transmembrane</keyword>
<dbReference type="RefSeq" id="XP_044556697.1">
    <property type="nucleotide sequence ID" value="XM_044713661.1"/>
</dbReference>
<keyword evidence="1" id="KW-1133">Transmembrane helix</keyword>
<feature type="transmembrane region" description="Helical" evidence="1">
    <location>
        <begin position="114"/>
        <end position="137"/>
    </location>
</feature>
<name>A0A6A5BA49_NAEFO</name>
<proteinExistence type="predicted"/>
<dbReference type="Proteomes" id="UP000444721">
    <property type="component" value="Unassembled WGS sequence"/>
</dbReference>
<accession>A0A6A5BA49</accession>
<protein>
    <submittedName>
        <fullName evidence="2">Uncharacterized protein</fullName>
    </submittedName>
</protein>
<evidence type="ECO:0000256" key="1">
    <source>
        <dbReference type="SAM" id="Phobius"/>
    </source>
</evidence>